<evidence type="ECO:0000256" key="1">
    <source>
        <dbReference type="SAM" id="Coils"/>
    </source>
</evidence>
<accession>A0A8S1UUC7</accession>
<evidence type="ECO:0000313" key="3">
    <source>
        <dbReference type="EMBL" id="CAD8167857.1"/>
    </source>
</evidence>
<organism evidence="3 4">
    <name type="scientific">Paramecium pentaurelia</name>
    <dbReference type="NCBI Taxonomy" id="43138"/>
    <lineage>
        <taxon>Eukaryota</taxon>
        <taxon>Sar</taxon>
        <taxon>Alveolata</taxon>
        <taxon>Ciliophora</taxon>
        <taxon>Intramacronucleata</taxon>
        <taxon>Oligohymenophorea</taxon>
        <taxon>Peniculida</taxon>
        <taxon>Parameciidae</taxon>
        <taxon>Paramecium</taxon>
    </lineage>
</organism>
<evidence type="ECO:0000313" key="2">
    <source>
        <dbReference type="EMBL" id="CAD8167855.1"/>
    </source>
</evidence>
<gene>
    <name evidence="2" type="ORF">PPENT_87.1.T0480042</name>
    <name evidence="3" type="ORF">PPENT_87.1.T0480044</name>
</gene>
<dbReference type="EMBL" id="CAJJDO010000048">
    <property type="protein sequence ID" value="CAD8167855.1"/>
    <property type="molecule type" value="Genomic_DNA"/>
</dbReference>
<keyword evidence="4" id="KW-1185">Reference proteome</keyword>
<sequence>MKTLIKADDAEKSLTQLQQEKQNKFQEETQANEQNQLELQILQNQNASQQQKLTVKGEELIQQISQAKSQEQTL</sequence>
<dbReference type="AlphaFoldDB" id="A0A8S1UUC7"/>
<reference evidence="3" key="1">
    <citation type="submission" date="2021-01" db="EMBL/GenBank/DDBJ databases">
        <authorList>
            <consortium name="Genoscope - CEA"/>
            <person name="William W."/>
        </authorList>
    </citation>
    <scope>NUCLEOTIDE SEQUENCE</scope>
</reference>
<dbReference type="Proteomes" id="UP000689195">
    <property type="component" value="Unassembled WGS sequence"/>
</dbReference>
<proteinExistence type="predicted"/>
<name>A0A8S1UUC7_9CILI</name>
<protein>
    <submittedName>
        <fullName evidence="3">Uncharacterized protein</fullName>
    </submittedName>
</protein>
<evidence type="ECO:0000313" key="4">
    <source>
        <dbReference type="Proteomes" id="UP000689195"/>
    </source>
</evidence>
<feature type="coiled-coil region" evidence="1">
    <location>
        <begin position="7"/>
        <end position="52"/>
    </location>
</feature>
<comment type="caution">
    <text evidence="3">The sequence shown here is derived from an EMBL/GenBank/DDBJ whole genome shotgun (WGS) entry which is preliminary data.</text>
</comment>
<dbReference type="EMBL" id="CAJJDO010000048">
    <property type="protein sequence ID" value="CAD8167857.1"/>
    <property type="molecule type" value="Genomic_DNA"/>
</dbReference>
<keyword evidence="1" id="KW-0175">Coiled coil</keyword>